<keyword evidence="1" id="KW-0812">Transmembrane</keyword>
<dbReference type="AlphaFoldDB" id="A0AAU7U5Y9"/>
<keyword evidence="1" id="KW-1133">Transmembrane helix</keyword>
<sequence>MVAFLLHPLIPNVSAVFQLNVLQVLALLLAAQAARQALGRLQGVQGHRRLQLSVQLPISLVLLSVALLSTVSPDAVAAPLRLVVGGALVAAWVQLGSWRGVMNRLRS</sequence>
<name>A0AAU7U5Y9_9DEIO</name>
<evidence type="ECO:0000313" key="2">
    <source>
        <dbReference type="EMBL" id="XBV83511.1"/>
    </source>
</evidence>
<protein>
    <submittedName>
        <fullName evidence="2">Uncharacterized protein</fullName>
    </submittedName>
</protein>
<keyword evidence="2" id="KW-0614">Plasmid</keyword>
<gene>
    <name evidence="2" type="ORF">ABOD76_00635</name>
</gene>
<reference evidence="2" key="1">
    <citation type="submission" date="2024-06" db="EMBL/GenBank/DDBJ databases">
        <title>Draft Genome Sequence of Deinococcus sonorensis Type Strain KR-87, a Biofilm Producing Representative of the Genus Deinococcus.</title>
        <authorList>
            <person name="Boren L.S."/>
            <person name="Grosso R.A."/>
            <person name="Hugenberg-Cox A.N."/>
            <person name="Hill J.T.E."/>
            <person name="Albert C.M."/>
            <person name="Tuohy J.M."/>
        </authorList>
    </citation>
    <scope>NUCLEOTIDE SEQUENCE</scope>
    <source>
        <strain evidence="2">KR-87</strain>
        <plasmid evidence="2">pDson04</plasmid>
    </source>
</reference>
<accession>A0AAU7U5Y9</accession>
<evidence type="ECO:0000256" key="1">
    <source>
        <dbReference type="SAM" id="Phobius"/>
    </source>
</evidence>
<geneLocation type="plasmid" evidence="2">
    <name>pDson04</name>
</geneLocation>
<feature type="transmembrane region" description="Helical" evidence="1">
    <location>
        <begin position="12"/>
        <end position="31"/>
    </location>
</feature>
<organism evidence="2">
    <name type="scientific">Deinococcus sonorensis KR-87</name>
    <dbReference type="NCBI Taxonomy" id="694439"/>
    <lineage>
        <taxon>Bacteria</taxon>
        <taxon>Thermotogati</taxon>
        <taxon>Deinococcota</taxon>
        <taxon>Deinococci</taxon>
        <taxon>Deinococcales</taxon>
        <taxon>Deinococcaceae</taxon>
        <taxon>Deinococcus</taxon>
    </lineage>
</organism>
<feature type="transmembrane region" description="Helical" evidence="1">
    <location>
        <begin position="78"/>
        <end position="98"/>
    </location>
</feature>
<feature type="transmembrane region" description="Helical" evidence="1">
    <location>
        <begin position="52"/>
        <end position="72"/>
    </location>
</feature>
<dbReference type="EMBL" id="CP158296">
    <property type="protein sequence ID" value="XBV83511.1"/>
    <property type="molecule type" value="Genomic_DNA"/>
</dbReference>
<dbReference type="RefSeq" id="WP_350241049.1">
    <property type="nucleotide sequence ID" value="NZ_CP158296.1"/>
</dbReference>
<proteinExistence type="predicted"/>
<keyword evidence="1" id="KW-0472">Membrane</keyword>
<dbReference type="KEGG" id="dsc:ABOD76_00635"/>